<evidence type="ECO:0000313" key="7">
    <source>
        <dbReference type="Proteomes" id="UP001378592"/>
    </source>
</evidence>
<evidence type="ECO:0000256" key="2">
    <source>
        <dbReference type="ARBA" id="ARBA00022692"/>
    </source>
</evidence>
<feature type="transmembrane region" description="Helical" evidence="5">
    <location>
        <begin position="188"/>
        <end position="206"/>
    </location>
</feature>
<name>A0AAN9ZGQ1_9ORTH</name>
<keyword evidence="3 5" id="KW-1133">Transmembrane helix</keyword>
<feature type="transmembrane region" description="Helical" evidence="5">
    <location>
        <begin position="79"/>
        <end position="97"/>
    </location>
</feature>
<keyword evidence="2 5" id="KW-0812">Transmembrane</keyword>
<accession>A0AAN9ZGQ1</accession>
<proteinExistence type="inferred from homology"/>
<dbReference type="InterPro" id="IPR006214">
    <property type="entry name" value="Bax_inhibitor_1-related"/>
</dbReference>
<dbReference type="EMBL" id="JAZDUA010000019">
    <property type="protein sequence ID" value="KAK7872880.1"/>
    <property type="molecule type" value="Genomic_DNA"/>
</dbReference>
<comment type="caution">
    <text evidence="6">The sequence shown here is derived from an EMBL/GenBank/DDBJ whole genome shotgun (WGS) entry which is preliminary data.</text>
</comment>
<keyword evidence="7" id="KW-1185">Reference proteome</keyword>
<comment type="similarity">
    <text evidence="5">Belongs to the BI1 family.</text>
</comment>
<dbReference type="PANTHER" id="PTHR23291:SF50">
    <property type="entry name" value="PROTEIN LIFEGUARD 4"/>
    <property type="match status" value="1"/>
</dbReference>
<dbReference type="PANTHER" id="PTHR23291">
    <property type="entry name" value="BAX INHIBITOR-RELATED"/>
    <property type="match status" value="1"/>
</dbReference>
<feature type="transmembrane region" description="Helical" evidence="5">
    <location>
        <begin position="46"/>
        <end position="67"/>
    </location>
</feature>
<evidence type="ECO:0000256" key="5">
    <source>
        <dbReference type="RuleBase" id="RU004379"/>
    </source>
</evidence>
<evidence type="ECO:0000313" key="6">
    <source>
        <dbReference type="EMBL" id="KAK7872880.1"/>
    </source>
</evidence>
<sequence length="246" mass="27637">MATIPLMFVEEDIEGGGKESITNDFAYNNNVSNASLKIRMGFLRKVYGLLTMQMFMTVSVGLVCMFQPTVREFIHTNDWLLSCAFLMSIVILIALYVKKRDSPANLILLSAFTVVQAYTVGVVLTFYDQVAVLQAFVLTFAVVVGLTIFTFQTQRDFTNLHFALFAGLCVLIIGGFLQLIIGSSILELVISIGGAFLFSLFIVYDTQMLMEKLSPEEYILATINLYLDIINLFLYILRALEATRRH</sequence>
<feature type="transmembrane region" description="Helical" evidence="5">
    <location>
        <begin position="218"/>
        <end position="237"/>
    </location>
</feature>
<feature type="transmembrane region" description="Helical" evidence="5">
    <location>
        <begin position="163"/>
        <end position="182"/>
    </location>
</feature>
<evidence type="ECO:0000256" key="3">
    <source>
        <dbReference type="ARBA" id="ARBA00022989"/>
    </source>
</evidence>
<comment type="subcellular location">
    <subcellularLocation>
        <location evidence="1">Membrane</location>
        <topology evidence="1">Multi-pass membrane protein</topology>
    </subcellularLocation>
</comment>
<keyword evidence="4 5" id="KW-0472">Membrane</keyword>
<reference evidence="6 7" key="1">
    <citation type="submission" date="2024-03" db="EMBL/GenBank/DDBJ databases">
        <title>The genome assembly and annotation of the cricket Gryllus longicercus Weissman &amp; Gray.</title>
        <authorList>
            <person name="Szrajer S."/>
            <person name="Gray D."/>
            <person name="Ylla G."/>
        </authorList>
    </citation>
    <scope>NUCLEOTIDE SEQUENCE [LARGE SCALE GENOMIC DNA]</scope>
    <source>
        <strain evidence="6">DAG 2021-001</strain>
        <tissue evidence="6">Whole body minus gut</tissue>
    </source>
</reference>
<dbReference type="Pfam" id="PF01027">
    <property type="entry name" value="Bax1-I"/>
    <property type="match status" value="1"/>
</dbReference>
<evidence type="ECO:0000256" key="4">
    <source>
        <dbReference type="ARBA" id="ARBA00023136"/>
    </source>
</evidence>
<feature type="transmembrane region" description="Helical" evidence="5">
    <location>
        <begin position="133"/>
        <end position="151"/>
    </location>
</feature>
<protein>
    <submittedName>
        <fullName evidence="6">Uncharacterized protein</fullName>
    </submittedName>
</protein>
<organism evidence="6 7">
    <name type="scientific">Gryllus longicercus</name>
    <dbReference type="NCBI Taxonomy" id="2509291"/>
    <lineage>
        <taxon>Eukaryota</taxon>
        <taxon>Metazoa</taxon>
        <taxon>Ecdysozoa</taxon>
        <taxon>Arthropoda</taxon>
        <taxon>Hexapoda</taxon>
        <taxon>Insecta</taxon>
        <taxon>Pterygota</taxon>
        <taxon>Neoptera</taxon>
        <taxon>Polyneoptera</taxon>
        <taxon>Orthoptera</taxon>
        <taxon>Ensifera</taxon>
        <taxon>Gryllidea</taxon>
        <taxon>Grylloidea</taxon>
        <taxon>Gryllidae</taxon>
        <taxon>Gryllinae</taxon>
        <taxon>Gryllus</taxon>
    </lineage>
</organism>
<gene>
    <name evidence="6" type="ORF">R5R35_006746</name>
</gene>
<dbReference type="AlphaFoldDB" id="A0AAN9ZGQ1"/>
<feature type="transmembrane region" description="Helical" evidence="5">
    <location>
        <begin position="104"/>
        <end position="127"/>
    </location>
</feature>
<dbReference type="GO" id="GO:0016020">
    <property type="term" value="C:membrane"/>
    <property type="evidence" value="ECO:0007669"/>
    <property type="project" value="UniProtKB-SubCell"/>
</dbReference>
<evidence type="ECO:0000256" key="1">
    <source>
        <dbReference type="ARBA" id="ARBA00004141"/>
    </source>
</evidence>
<dbReference type="GO" id="GO:0043066">
    <property type="term" value="P:negative regulation of apoptotic process"/>
    <property type="evidence" value="ECO:0007669"/>
    <property type="project" value="TreeGrafter"/>
</dbReference>
<dbReference type="Proteomes" id="UP001378592">
    <property type="component" value="Unassembled WGS sequence"/>
</dbReference>